<keyword evidence="9 22" id="KW-0436">Ligase</keyword>
<sequence>MTGPTTRCQDVLKRLQSLHPKVIDLSLGRMQALLDKLGNPEQRLPPVVHVAGTNGKGSLVAYLKSIFQASGYKAHAYISPHLVRFNERINLAGNNITDDALVSVLERIETANDGAPITFFEITTAAAFVAFSEYPADVLLLEVGLGGRLDATNVIPSPLLAAIMPISLDHQYYLGETLEAIAGEKAGIIKEGITVIAGPQPPEALSVIDLRAAAIGAQVLAFGRSWTAASCPEGLRYQDDIGTLLLPKPALFGAHQIENAGAAVACALQLRKRFQKITTVSLAEGLRRVEHPARMQRLITGPLVDLLPDTCDLWLDGGHNPGAGAALAATLQSWRDRPLFLVVGMIDSKDPRGFLAPLQPYAQVIRTVTIPEEANSVPADRLAAIAQDVGFSDAASVDSVSEALRDFADRAMGARVLICGSLYLAGRVLSENRCPPPIS</sequence>
<dbReference type="PROSITE" id="PS01012">
    <property type="entry name" value="FOLYLPOLYGLU_SYNT_2"/>
    <property type="match status" value="1"/>
</dbReference>
<evidence type="ECO:0000256" key="11">
    <source>
        <dbReference type="ARBA" id="ARBA00022741"/>
    </source>
</evidence>
<evidence type="ECO:0000256" key="21">
    <source>
        <dbReference type="ARBA" id="ARBA00049161"/>
    </source>
</evidence>
<evidence type="ECO:0000256" key="20">
    <source>
        <dbReference type="ARBA" id="ARBA00049035"/>
    </source>
</evidence>
<evidence type="ECO:0000256" key="10">
    <source>
        <dbReference type="ARBA" id="ARBA00022723"/>
    </source>
</evidence>
<dbReference type="GO" id="GO:0008841">
    <property type="term" value="F:dihydrofolate synthase activity"/>
    <property type="evidence" value="ECO:0007669"/>
    <property type="project" value="UniProtKB-EC"/>
</dbReference>
<dbReference type="PANTHER" id="PTHR11136">
    <property type="entry name" value="FOLYLPOLYGLUTAMATE SYNTHASE-RELATED"/>
    <property type="match status" value="1"/>
</dbReference>
<keyword evidence="11 22" id="KW-0547">Nucleotide-binding</keyword>
<dbReference type="PANTHER" id="PTHR11136:SF0">
    <property type="entry name" value="DIHYDROFOLATE SYNTHETASE-RELATED"/>
    <property type="match status" value="1"/>
</dbReference>
<evidence type="ECO:0000256" key="22">
    <source>
        <dbReference type="PIRNR" id="PIRNR001563"/>
    </source>
</evidence>
<dbReference type="GO" id="GO:0046872">
    <property type="term" value="F:metal ion binding"/>
    <property type="evidence" value="ECO:0007669"/>
    <property type="project" value="UniProtKB-KW"/>
</dbReference>
<comment type="cofactor">
    <cofactor evidence="1">
        <name>Mg(2+)</name>
        <dbReference type="ChEBI" id="CHEBI:18420"/>
    </cofactor>
</comment>
<evidence type="ECO:0000256" key="8">
    <source>
        <dbReference type="ARBA" id="ARBA00019357"/>
    </source>
</evidence>
<dbReference type="RefSeq" id="WP_045774880.1">
    <property type="nucleotide sequence ID" value="NZ_LAJY01000096.1"/>
</dbReference>
<organism evidence="24 25">
    <name type="scientific">Elstera litoralis</name>
    <dbReference type="NCBI Taxonomy" id="552518"/>
    <lineage>
        <taxon>Bacteria</taxon>
        <taxon>Pseudomonadati</taxon>
        <taxon>Pseudomonadota</taxon>
        <taxon>Alphaproteobacteria</taxon>
        <taxon>Rhodospirillales</taxon>
        <taxon>Rhodospirillaceae</taxon>
        <taxon>Elstera</taxon>
    </lineage>
</organism>
<dbReference type="EC" id="6.3.2.17" evidence="7"/>
<evidence type="ECO:0000256" key="14">
    <source>
        <dbReference type="ARBA" id="ARBA00022909"/>
    </source>
</evidence>
<dbReference type="Gene3D" id="3.90.190.20">
    <property type="entry name" value="Mur ligase, C-terminal domain"/>
    <property type="match status" value="1"/>
</dbReference>
<comment type="similarity">
    <text evidence="5 22">Belongs to the folylpolyglutamate synthase family.</text>
</comment>
<evidence type="ECO:0000256" key="13">
    <source>
        <dbReference type="ARBA" id="ARBA00022842"/>
    </source>
</evidence>
<dbReference type="EC" id="6.3.2.12" evidence="6"/>
<comment type="catalytic activity">
    <reaction evidence="19">
        <text>10-formyltetrahydrofolyl-(gamma-L-Glu)(n) + L-glutamate + ATP = 10-formyltetrahydrofolyl-(gamma-L-Glu)(n+1) + ADP + phosphate + H(+)</text>
        <dbReference type="Rhea" id="RHEA:51904"/>
        <dbReference type="Rhea" id="RHEA-COMP:13088"/>
        <dbReference type="Rhea" id="RHEA-COMP:14300"/>
        <dbReference type="ChEBI" id="CHEBI:15378"/>
        <dbReference type="ChEBI" id="CHEBI:29985"/>
        <dbReference type="ChEBI" id="CHEBI:30616"/>
        <dbReference type="ChEBI" id="CHEBI:43474"/>
        <dbReference type="ChEBI" id="CHEBI:134413"/>
        <dbReference type="ChEBI" id="CHEBI:456216"/>
        <dbReference type="EC" id="6.3.2.17"/>
    </reaction>
</comment>
<dbReference type="EMBL" id="LAJY01000096">
    <property type="protein sequence ID" value="KJV10439.1"/>
    <property type="molecule type" value="Genomic_DNA"/>
</dbReference>
<comment type="pathway">
    <text evidence="3">Cofactor biosynthesis; tetrahydrofolate biosynthesis; 7,8-dihydrofolate from 2-amino-4-hydroxy-6-hydroxymethyl-7,8-dihydropteridine diphosphate and 4-aminobenzoate: step 2/2.</text>
</comment>
<dbReference type="SUPFAM" id="SSF53244">
    <property type="entry name" value="MurD-like peptide ligases, peptide-binding domain"/>
    <property type="match status" value="1"/>
</dbReference>
<evidence type="ECO:0000256" key="3">
    <source>
        <dbReference type="ARBA" id="ARBA00004799"/>
    </source>
</evidence>
<feature type="domain" description="Mur ligase C-terminal" evidence="23">
    <location>
        <begin position="314"/>
        <end position="421"/>
    </location>
</feature>
<evidence type="ECO:0000259" key="23">
    <source>
        <dbReference type="Pfam" id="PF02875"/>
    </source>
</evidence>
<proteinExistence type="inferred from homology"/>
<dbReference type="GO" id="GO:0046656">
    <property type="term" value="P:folic acid biosynthetic process"/>
    <property type="evidence" value="ECO:0007669"/>
    <property type="project" value="UniProtKB-KW"/>
</dbReference>
<keyword evidence="14" id="KW-0289">Folate biosynthesis</keyword>
<dbReference type="Proteomes" id="UP000033774">
    <property type="component" value="Unassembled WGS sequence"/>
</dbReference>
<comment type="catalytic activity">
    <reaction evidence="18">
        <text>(6S)-5,6,7,8-tetrahydrofolyl-(gamma-L-Glu)(n) + L-glutamate + ATP = (6S)-5,6,7,8-tetrahydrofolyl-(gamma-L-Glu)(n+1) + ADP + phosphate + H(+)</text>
        <dbReference type="Rhea" id="RHEA:10580"/>
        <dbReference type="Rhea" id="RHEA-COMP:14738"/>
        <dbReference type="Rhea" id="RHEA-COMP:14740"/>
        <dbReference type="ChEBI" id="CHEBI:15378"/>
        <dbReference type="ChEBI" id="CHEBI:29985"/>
        <dbReference type="ChEBI" id="CHEBI:30616"/>
        <dbReference type="ChEBI" id="CHEBI:43474"/>
        <dbReference type="ChEBI" id="CHEBI:141005"/>
        <dbReference type="ChEBI" id="CHEBI:456216"/>
        <dbReference type="EC" id="6.3.2.17"/>
    </reaction>
</comment>
<dbReference type="FunFam" id="3.40.1190.10:FF:000011">
    <property type="entry name" value="Folylpolyglutamate synthase/dihydrofolate synthase"/>
    <property type="match status" value="1"/>
</dbReference>
<evidence type="ECO:0000256" key="16">
    <source>
        <dbReference type="ARBA" id="ARBA00030592"/>
    </source>
</evidence>
<name>A0A0F3IXW2_9PROT</name>
<comment type="catalytic activity">
    <reaction evidence="20">
        <text>(6R)-5,10-methylenetetrahydrofolyl-(gamma-L-Glu)(n) + L-glutamate + ATP = (6R)-5,10-methylenetetrahydrofolyl-(gamma-L-Glu)(n+1) + ADP + phosphate + H(+)</text>
        <dbReference type="Rhea" id="RHEA:51912"/>
        <dbReference type="Rhea" id="RHEA-COMP:13257"/>
        <dbReference type="Rhea" id="RHEA-COMP:13258"/>
        <dbReference type="ChEBI" id="CHEBI:15378"/>
        <dbReference type="ChEBI" id="CHEBI:29985"/>
        <dbReference type="ChEBI" id="CHEBI:30616"/>
        <dbReference type="ChEBI" id="CHEBI:43474"/>
        <dbReference type="ChEBI" id="CHEBI:136572"/>
        <dbReference type="ChEBI" id="CHEBI:456216"/>
        <dbReference type="EC" id="6.3.2.17"/>
    </reaction>
</comment>
<keyword evidence="25" id="KW-1185">Reference proteome</keyword>
<dbReference type="InterPro" id="IPR004101">
    <property type="entry name" value="Mur_ligase_C"/>
</dbReference>
<comment type="catalytic activity">
    <reaction evidence="21">
        <text>7,8-dihydropteroate + L-glutamate + ATP = 7,8-dihydrofolate + ADP + phosphate + H(+)</text>
        <dbReference type="Rhea" id="RHEA:23584"/>
        <dbReference type="ChEBI" id="CHEBI:15378"/>
        <dbReference type="ChEBI" id="CHEBI:17839"/>
        <dbReference type="ChEBI" id="CHEBI:29985"/>
        <dbReference type="ChEBI" id="CHEBI:30616"/>
        <dbReference type="ChEBI" id="CHEBI:43474"/>
        <dbReference type="ChEBI" id="CHEBI:57451"/>
        <dbReference type="ChEBI" id="CHEBI:456216"/>
        <dbReference type="EC" id="6.3.2.12"/>
    </reaction>
</comment>
<dbReference type="AlphaFoldDB" id="A0A0F3IXW2"/>
<evidence type="ECO:0000256" key="5">
    <source>
        <dbReference type="ARBA" id="ARBA00008276"/>
    </source>
</evidence>
<dbReference type="GO" id="GO:0005524">
    <property type="term" value="F:ATP binding"/>
    <property type="evidence" value="ECO:0007669"/>
    <property type="project" value="UniProtKB-KW"/>
</dbReference>
<dbReference type="InterPro" id="IPR018109">
    <property type="entry name" value="Folylpolyglutamate_synth_CS"/>
</dbReference>
<accession>A0A0F3IXW2</accession>
<comment type="caution">
    <text evidence="24">The sequence shown here is derived from an EMBL/GenBank/DDBJ whole genome shotgun (WGS) entry which is preliminary data.</text>
</comment>
<dbReference type="PATRIC" id="fig|552518.3.peg.4905"/>
<dbReference type="GO" id="GO:0005737">
    <property type="term" value="C:cytoplasm"/>
    <property type="evidence" value="ECO:0007669"/>
    <property type="project" value="TreeGrafter"/>
</dbReference>
<gene>
    <name evidence="24" type="ORF">VZ95_04925</name>
</gene>
<dbReference type="Gene3D" id="3.40.1190.10">
    <property type="entry name" value="Mur-like, catalytic domain"/>
    <property type="match status" value="1"/>
</dbReference>
<comment type="pathway">
    <text evidence="4">Cofactor biosynthesis; tetrahydrofolylpolyglutamate biosynthesis.</text>
</comment>
<dbReference type="InterPro" id="IPR036615">
    <property type="entry name" value="Mur_ligase_C_dom_sf"/>
</dbReference>
<dbReference type="InterPro" id="IPR001645">
    <property type="entry name" value="Folylpolyglutamate_synth"/>
</dbReference>
<evidence type="ECO:0000256" key="12">
    <source>
        <dbReference type="ARBA" id="ARBA00022840"/>
    </source>
</evidence>
<protein>
    <recommendedName>
        <fullName evidence="8">Dihydrofolate synthase/folylpolyglutamate synthase</fullName>
        <ecNumber evidence="6">6.3.2.12</ecNumber>
        <ecNumber evidence="7">6.3.2.17</ecNumber>
    </recommendedName>
    <alternativeName>
        <fullName evidence="17">Folylpoly-gamma-glutamate synthetase-dihydrofolate synthetase</fullName>
    </alternativeName>
    <alternativeName>
        <fullName evidence="15">Folylpolyglutamate synthetase</fullName>
    </alternativeName>
    <alternativeName>
        <fullName evidence="16">Tetrahydrofolylpolyglutamate synthase</fullName>
    </alternativeName>
</protein>
<dbReference type="OrthoDB" id="9809356at2"/>
<dbReference type="InterPro" id="IPR036565">
    <property type="entry name" value="Mur-like_cat_sf"/>
</dbReference>
<keyword evidence="10" id="KW-0479">Metal-binding</keyword>
<evidence type="ECO:0000256" key="17">
    <source>
        <dbReference type="ARBA" id="ARBA00032510"/>
    </source>
</evidence>
<keyword evidence="12 22" id="KW-0067">ATP-binding</keyword>
<evidence type="ECO:0000256" key="4">
    <source>
        <dbReference type="ARBA" id="ARBA00005150"/>
    </source>
</evidence>
<evidence type="ECO:0000256" key="6">
    <source>
        <dbReference type="ARBA" id="ARBA00013023"/>
    </source>
</evidence>
<dbReference type="PIRSF" id="PIRSF001563">
    <property type="entry name" value="Folylpolyglu_synth"/>
    <property type="match status" value="1"/>
</dbReference>
<reference evidence="24 25" key="1">
    <citation type="submission" date="2015-03" db="EMBL/GenBank/DDBJ databases">
        <title>Draft genome sequence of Elstera litoralis.</title>
        <authorList>
            <person name="Rahalkar M.C."/>
            <person name="Dhakephalkar P.K."/>
            <person name="Pore S.D."/>
            <person name="Arora P."/>
            <person name="Kapse N.G."/>
            <person name="Pandit P.S."/>
        </authorList>
    </citation>
    <scope>NUCLEOTIDE SEQUENCE [LARGE SCALE GENOMIC DNA]</scope>
    <source>
        <strain evidence="24 25">Dia-1</strain>
    </source>
</reference>
<dbReference type="SUPFAM" id="SSF53623">
    <property type="entry name" value="MurD-like peptide ligases, catalytic domain"/>
    <property type="match status" value="1"/>
</dbReference>
<evidence type="ECO:0000313" key="24">
    <source>
        <dbReference type="EMBL" id="KJV10439.1"/>
    </source>
</evidence>
<evidence type="ECO:0000256" key="1">
    <source>
        <dbReference type="ARBA" id="ARBA00001946"/>
    </source>
</evidence>
<dbReference type="GO" id="GO:0046654">
    <property type="term" value="P:tetrahydrofolate biosynthetic process"/>
    <property type="evidence" value="ECO:0007669"/>
    <property type="project" value="UniProtKB-UniPathway"/>
</dbReference>
<evidence type="ECO:0000256" key="18">
    <source>
        <dbReference type="ARBA" id="ARBA00047493"/>
    </source>
</evidence>
<evidence type="ECO:0000256" key="7">
    <source>
        <dbReference type="ARBA" id="ARBA00013025"/>
    </source>
</evidence>
<dbReference type="Pfam" id="PF02875">
    <property type="entry name" value="Mur_ligase_C"/>
    <property type="match status" value="1"/>
</dbReference>
<keyword evidence="13" id="KW-0460">Magnesium</keyword>
<evidence type="ECO:0000256" key="19">
    <source>
        <dbReference type="ARBA" id="ARBA00047808"/>
    </source>
</evidence>
<evidence type="ECO:0000256" key="2">
    <source>
        <dbReference type="ARBA" id="ARBA00002714"/>
    </source>
</evidence>
<dbReference type="UniPathway" id="UPA00077">
    <property type="reaction ID" value="UER00157"/>
</dbReference>
<dbReference type="NCBIfam" id="TIGR01499">
    <property type="entry name" value="folC"/>
    <property type="match status" value="1"/>
</dbReference>
<evidence type="ECO:0000256" key="9">
    <source>
        <dbReference type="ARBA" id="ARBA00022598"/>
    </source>
</evidence>
<evidence type="ECO:0000313" key="25">
    <source>
        <dbReference type="Proteomes" id="UP000033774"/>
    </source>
</evidence>
<comment type="function">
    <text evidence="2">Functions in two distinct reactions of the de novo folate biosynthetic pathway. Catalyzes the addition of a glutamate residue to dihydropteroate (7,8-dihydropteroate or H2Pte) to form dihydrofolate (7,8-dihydrofolate monoglutamate or H2Pte-Glu). Also catalyzes successive additions of L-glutamate to tetrahydrofolate or 10-formyltetrahydrofolate or 5,10-methylenetetrahydrofolate, leading to folylpolyglutamate derivatives.</text>
</comment>
<evidence type="ECO:0000256" key="15">
    <source>
        <dbReference type="ARBA" id="ARBA00030048"/>
    </source>
</evidence>
<dbReference type="GO" id="GO:0004326">
    <property type="term" value="F:tetrahydrofolylpolyglutamate synthase activity"/>
    <property type="evidence" value="ECO:0007669"/>
    <property type="project" value="UniProtKB-EC"/>
</dbReference>